<keyword evidence="6 10" id="KW-0418">Kinase</keyword>
<dbReference type="AlphaFoldDB" id="A0AAV0BTD3"/>
<keyword evidence="5" id="KW-0808">Transferase</keyword>
<evidence type="ECO:0000313" key="10">
    <source>
        <dbReference type="EMBL" id="CAH7690665.1"/>
    </source>
</evidence>
<dbReference type="SMART" id="SM00562">
    <property type="entry name" value="NDK"/>
    <property type="match status" value="1"/>
</dbReference>
<dbReference type="EC" id="2.7.4.6" evidence="3"/>
<dbReference type="PANTHER" id="PTHR11349">
    <property type="entry name" value="NUCLEOSIDE DIPHOSPHATE KINASE"/>
    <property type="match status" value="1"/>
</dbReference>
<comment type="caution">
    <text evidence="10">The sequence shown here is derived from an EMBL/GenBank/DDBJ whole genome shotgun (WGS) entry which is preliminary data.</text>
</comment>
<evidence type="ECO:0000259" key="9">
    <source>
        <dbReference type="SMART" id="SM00562"/>
    </source>
</evidence>
<evidence type="ECO:0000256" key="5">
    <source>
        <dbReference type="ARBA" id="ARBA00022679"/>
    </source>
</evidence>
<evidence type="ECO:0000256" key="4">
    <source>
        <dbReference type="ARBA" id="ARBA00017632"/>
    </source>
</evidence>
<comment type="cofactor">
    <cofactor evidence="1">
        <name>Mg(2+)</name>
        <dbReference type="ChEBI" id="CHEBI:18420"/>
    </cofactor>
</comment>
<dbReference type="GO" id="GO:0004550">
    <property type="term" value="F:nucleoside diphosphate kinase activity"/>
    <property type="evidence" value="ECO:0007669"/>
    <property type="project" value="UniProtKB-EC"/>
</dbReference>
<feature type="domain" description="Nucleoside diphosphate kinase-like" evidence="9">
    <location>
        <begin position="4"/>
        <end position="99"/>
    </location>
</feature>
<evidence type="ECO:0000256" key="1">
    <source>
        <dbReference type="ARBA" id="ARBA00001946"/>
    </source>
</evidence>
<evidence type="ECO:0000256" key="6">
    <source>
        <dbReference type="ARBA" id="ARBA00022777"/>
    </source>
</evidence>
<dbReference type="GO" id="GO:0006241">
    <property type="term" value="P:CTP biosynthetic process"/>
    <property type="evidence" value="ECO:0007669"/>
    <property type="project" value="InterPro"/>
</dbReference>
<reference evidence="10" key="1">
    <citation type="submission" date="2022-06" db="EMBL/GenBank/DDBJ databases">
        <authorList>
            <consortium name="SYNGENTA / RWTH Aachen University"/>
        </authorList>
    </citation>
    <scope>NUCLEOTIDE SEQUENCE</scope>
</reference>
<evidence type="ECO:0000256" key="7">
    <source>
        <dbReference type="PROSITE-ProRule" id="PRU00706"/>
    </source>
</evidence>
<evidence type="ECO:0000256" key="3">
    <source>
        <dbReference type="ARBA" id="ARBA00012966"/>
    </source>
</evidence>
<protein>
    <recommendedName>
        <fullName evidence="4">Nucleoside diphosphate kinase</fullName>
        <ecNumber evidence="3">2.7.4.6</ecNumber>
    </recommendedName>
</protein>
<dbReference type="PRINTS" id="PR01243">
    <property type="entry name" value="NUCDPKINASE"/>
</dbReference>
<dbReference type="Proteomes" id="UP001153365">
    <property type="component" value="Unassembled WGS sequence"/>
</dbReference>
<dbReference type="InterPro" id="IPR036850">
    <property type="entry name" value="NDK-like_dom_sf"/>
</dbReference>
<dbReference type="Gene3D" id="3.30.70.141">
    <property type="entry name" value="Nucleoside diphosphate kinase-like domain"/>
    <property type="match status" value="2"/>
</dbReference>
<dbReference type="InterPro" id="IPR001564">
    <property type="entry name" value="Nucleoside_diP_kinase"/>
</dbReference>
<proteinExistence type="inferred from homology"/>
<dbReference type="GO" id="GO:0006228">
    <property type="term" value="P:UTP biosynthetic process"/>
    <property type="evidence" value="ECO:0007669"/>
    <property type="project" value="InterPro"/>
</dbReference>
<evidence type="ECO:0000256" key="8">
    <source>
        <dbReference type="RuleBase" id="RU004011"/>
    </source>
</evidence>
<dbReference type="PROSITE" id="PS51374">
    <property type="entry name" value="NDPK_LIKE"/>
    <property type="match status" value="1"/>
</dbReference>
<accession>A0AAV0BTD3</accession>
<gene>
    <name evidence="10" type="ORF">PPACK8108_LOCUS26086</name>
</gene>
<name>A0AAV0BTD3_PHAPC</name>
<dbReference type="InterPro" id="IPR034907">
    <property type="entry name" value="NDK-like_dom"/>
</dbReference>
<dbReference type="SUPFAM" id="SSF54919">
    <property type="entry name" value="Nucleoside diphosphate kinase, NDK"/>
    <property type="match status" value="1"/>
</dbReference>
<organism evidence="10 11">
    <name type="scientific">Phakopsora pachyrhizi</name>
    <name type="common">Asian soybean rust disease fungus</name>
    <dbReference type="NCBI Taxonomy" id="170000"/>
    <lineage>
        <taxon>Eukaryota</taxon>
        <taxon>Fungi</taxon>
        <taxon>Dikarya</taxon>
        <taxon>Basidiomycota</taxon>
        <taxon>Pucciniomycotina</taxon>
        <taxon>Pucciniomycetes</taxon>
        <taxon>Pucciniales</taxon>
        <taxon>Phakopsoraceae</taxon>
        <taxon>Phakopsora</taxon>
    </lineage>
</organism>
<comment type="similarity">
    <text evidence="2 7 8">Belongs to the NDK family.</text>
</comment>
<evidence type="ECO:0000256" key="2">
    <source>
        <dbReference type="ARBA" id="ARBA00008142"/>
    </source>
</evidence>
<keyword evidence="11" id="KW-1185">Reference proteome</keyword>
<dbReference type="EMBL" id="CALTRL010006364">
    <property type="protein sequence ID" value="CAH7690665.1"/>
    <property type="molecule type" value="Genomic_DNA"/>
</dbReference>
<evidence type="ECO:0000313" key="11">
    <source>
        <dbReference type="Proteomes" id="UP001153365"/>
    </source>
</evidence>
<dbReference type="Pfam" id="PF00334">
    <property type="entry name" value="NDK"/>
    <property type="match status" value="1"/>
</dbReference>
<dbReference type="GO" id="GO:0006183">
    <property type="term" value="P:GTP biosynthetic process"/>
    <property type="evidence" value="ECO:0007669"/>
    <property type="project" value="InterPro"/>
</dbReference>
<sequence>MSNTEQTLIMVKVYGGQCGLAGKISGRFERRGKPFFKGLTRFMSSGHVVAIVFEGRDVVKQGRAMFGIVMGQNICHVSDSVETAKKEIGLWFPGSVIQYGLTSESNI</sequence>
<comment type="caution">
    <text evidence="7">Lacks conserved residue(s) required for the propagation of feature annotation.</text>
</comment>